<accession>A0A4C1W1N3</accession>
<organism evidence="2 3">
    <name type="scientific">Eumeta variegata</name>
    <name type="common">Bagworm moth</name>
    <name type="synonym">Eumeta japonica</name>
    <dbReference type="NCBI Taxonomy" id="151549"/>
    <lineage>
        <taxon>Eukaryota</taxon>
        <taxon>Metazoa</taxon>
        <taxon>Ecdysozoa</taxon>
        <taxon>Arthropoda</taxon>
        <taxon>Hexapoda</taxon>
        <taxon>Insecta</taxon>
        <taxon>Pterygota</taxon>
        <taxon>Neoptera</taxon>
        <taxon>Endopterygota</taxon>
        <taxon>Lepidoptera</taxon>
        <taxon>Glossata</taxon>
        <taxon>Ditrysia</taxon>
        <taxon>Tineoidea</taxon>
        <taxon>Psychidae</taxon>
        <taxon>Oiketicinae</taxon>
        <taxon>Eumeta</taxon>
    </lineage>
</organism>
<proteinExistence type="predicted"/>
<evidence type="ECO:0000256" key="1">
    <source>
        <dbReference type="SAM" id="MobiDB-lite"/>
    </source>
</evidence>
<feature type="compositionally biased region" description="Polar residues" evidence="1">
    <location>
        <begin position="19"/>
        <end position="29"/>
    </location>
</feature>
<gene>
    <name evidence="2" type="ORF">EVAR_39470_1</name>
</gene>
<keyword evidence="3" id="KW-1185">Reference proteome</keyword>
<feature type="region of interest" description="Disordered" evidence="1">
    <location>
        <begin position="9"/>
        <end position="29"/>
    </location>
</feature>
<comment type="caution">
    <text evidence="2">The sequence shown here is derived from an EMBL/GenBank/DDBJ whole genome shotgun (WGS) entry which is preliminary data.</text>
</comment>
<evidence type="ECO:0000313" key="2">
    <source>
        <dbReference type="EMBL" id="GBP44462.1"/>
    </source>
</evidence>
<reference evidence="2 3" key="1">
    <citation type="journal article" date="2019" name="Commun. Biol.">
        <title>The bagworm genome reveals a unique fibroin gene that provides high tensile strength.</title>
        <authorList>
            <person name="Kono N."/>
            <person name="Nakamura H."/>
            <person name="Ohtoshi R."/>
            <person name="Tomita M."/>
            <person name="Numata K."/>
            <person name="Arakawa K."/>
        </authorList>
    </citation>
    <scope>NUCLEOTIDE SEQUENCE [LARGE SCALE GENOMIC DNA]</scope>
</reference>
<name>A0A4C1W1N3_EUMVA</name>
<protein>
    <submittedName>
        <fullName evidence="2">Uncharacterized protein</fullName>
    </submittedName>
</protein>
<dbReference type="Proteomes" id="UP000299102">
    <property type="component" value="Unassembled WGS sequence"/>
</dbReference>
<dbReference type="EMBL" id="BGZK01000453">
    <property type="protein sequence ID" value="GBP44462.1"/>
    <property type="molecule type" value="Genomic_DNA"/>
</dbReference>
<sequence>MPAAARAACSRIAPRHTETTSPTSKHCLSSKTSTSHISWVTIPGRSPLAVIAATLLTEQVVSSLNDRPVSGRHFENLTFAAVAGFLICCQGRRTSDQNFRVSQAPLAASGVTVTGSHFSNAAAAARLTDR</sequence>
<evidence type="ECO:0000313" key="3">
    <source>
        <dbReference type="Proteomes" id="UP000299102"/>
    </source>
</evidence>
<dbReference type="AlphaFoldDB" id="A0A4C1W1N3"/>